<keyword evidence="6 15" id="KW-0812">Transmembrane</keyword>
<evidence type="ECO:0000256" key="14">
    <source>
        <dbReference type="SAM" id="MobiDB-lite"/>
    </source>
</evidence>
<accession>A0A401PES4</accession>
<feature type="compositionally biased region" description="Pro residues" evidence="14">
    <location>
        <begin position="284"/>
        <end position="300"/>
    </location>
</feature>
<dbReference type="GO" id="GO:0005886">
    <property type="term" value="C:plasma membrane"/>
    <property type="evidence" value="ECO:0007669"/>
    <property type="project" value="UniProtKB-SubCell"/>
</dbReference>
<dbReference type="PROSITE" id="PS00022">
    <property type="entry name" value="EGF_1"/>
    <property type="match status" value="4"/>
</dbReference>
<evidence type="ECO:0000256" key="8">
    <source>
        <dbReference type="ARBA" id="ARBA00022989"/>
    </source>
</evidence>
<dbReference type="Pfam" id="PF06484">
    <property type="entry name" value="Ten_N"/>
    <property type="match status" value="1"/>
</dbReference>
<comment type="similarity">
    <text evidence="3">Belongs to the tenascin family. Teneurin subfamily.</text>
</comment>
<evidence type="ECO:0000313" key="19">
    <source>
        <dbReference type="Proteomes" id="UP000288216"/>
    </source>
</evidence>
<evidence type="ECO:0000256" key="9">
    <source>
        <dbReference type="ARBA" id="ARBA00023136"/>
    </source>
</evidence>
<keyword evidence="7" id="KW-0677">Repeat</keyword>
<evidence type="ECO:0000256" key="10">
    <source>
        <dbReference type="ARBA" id="ARBA00023157"/>
    </source>
</evidence>
<keyword evidence="5 13" id="KW-0245">EGF-like domain</keyword>
<dbReference type="AlphaFoldDB" id="A0A401PES4"/>
<dbReference type="PROSITE" id="PS01186">
    <property type="entry name" value="EGF_2"/>
    <property type="match status" value="3"/>
</dbReference>
<dbReference type="PROSITE" id="PS51361">
    <property type="entry name" value="TENEURIN_N"/>
    <property type="match status" value="1"/>
</dbReference>
<keyword evidence="11" id="KW-0325">Glycoprotein</keyword>
<evidence type="ECO:0000256" key="4">
    <source>
        <dbReference type="ARBA" id="ARBA00022475"/>
    </source>
</evidence>
<dbReference type="FunFam" id="2.10.25.10:FF:000016">
    <property type="entry name" value="Teneurin transmembrane protein 2"/>
    <property type="match status" value="1"/>
</dbReference>
<dbReference type="FunFam" id="2.10.25.10:FF:000026">
    <property type="entry name" value="Teneurin transmembrane protein 2"/>
    <property type="match status" value="1"/>
</dbReference>
<feature type="disulfide bond" evidence="13">
    <location>
        <begin position="849"/>
        <end position="858"/>
    </location>
</feature>
<evidence type="ECO:0000256" key="2">
    <source>
        <dbReference type="ARBA" id="ARBA00004316"/>
    </source>
</evidence>
<gene>
    <name evidence="18" type="ORF">scyTo_0001633</name>
</gene>
<keyword evidence="19" id="KW-1185">Reference proteome</keyword>
<evidence type="ECO:0000256" key="3">
    <source>
        <dbReference type="ARBA" id="ARBA00009385"/>
    </source>
</evidence>
<dbReference type="SMART" id="SM00181">
    <property type="entry name" value="EGF"/>
    <property type="match status" value="7"/>
</dbReference>
<evidence type="ECO:0000256" key="13">
    <source>
        <dbReference type="PROSITE-ProRule" id="PRU00076"/>
    </source>
</evidence>
<dbReference type="EMBL" id="BFAA01000375">
    <property type="protein sequence ID" value="GCB71611.1"/>
    <property type="molecule type" value="Genomic_DNA"/>
</dbReference>
<feature type="compositionally biased region" description="Polar residues" evidence="14">
    <location>
        <begin position="257"/>
        <end position="280"/>
    </location>
</feature>
<feature type="domain" description="EGF-like" evidence="16">
    <location>
        <begin position="698"/>
        <end position="730"/>
    </location>
</feature>
<dbReference type="Pfam" id="PF23093">
    <property type="entry name" value="GBD_Tenm3"/>
    <property type="match status" value="1"/>
</dbReference>
<reference evidence="18 19" key="1">
    <citation type="journal article" date="2018" name="Nat. Ecol. Evol.">
        <title>Shark genomes provide insights into elasmobranch evolution and the origin of vertebrates.</title>
        <authorList>
            <person name="Hara Y"/>
            <person name="Yamaguchi K"/>
            <person name="Onimaru K"/>
            <person name="Kadota M"/>
            <person name="Koyanagi M"/>
            <person name="Keeley SD"/>
            <person name="Tatsumi K"/>
            <person name="Tanaka K"/>
            <person name="Motone F"/>
            <person name="Kageyama Y"/>
            <person name="Nozu R"/>
            <person name="Adachi N"/>
            <person name="Nishimura O"/>
            <person name="Nakagawa R"/>
            <person name="Tanegashima C"/>
            <person name="Kiyatake I"/>
            <person name="Matsumoto R"/>
            <person name="Murakumo K"/>
            <person name="Nishida K"/>
            <person name="Terakita A"/>
            <person name="Kuratani S"/>
            <person name="Sato K"/>
            <person name="Hyodo S Kuraku.S."/>
        </authorList>
    </citation>
    <scope>NUCLEOTIDE SEQUENCE [LARGE SCALE GENOMIC DNA]</scope>
</reference>
<dbReference type="GO" id="GO:0048666">
    <property type="term" value="P:neuron development"/>
    <property type="evidence" value="ECO:0007669"/>
    <property type="project" value="TreeGrafter"/>
</dbReference>
<feature type="disulfide bond" evidence="13">
    <location>
        <begin position="720"/>
        <end position="729"/>
    </location>
</feature>
<dbReference type="InterPro" id="IPR000742">
    <property type="entry name" value="EGF"/>
</dbReference>
<dbReference type="GO" id="GO:0042803">
    <property type="term" value="F:protein homodimerization activity"/>
    <property type="evidence" value="ECO:0007669"/>
    <property type="project" value="TreeGrafter"/>
</dbReference>
<dbReference type="GO" id="GO:0043005">
    <property type="term" value="C:neuron projection"/>
    <property type="evidence" value="ECO:0007669"/>
    <property type="project" value="TreeGrafter"/>
</dbReference>
<comment type="subcellular location">
    <subcellularLocation>
        <location evidence="1">Cell membrane</location>
        <topology evidence="1">Single-pass membrane protein</topology>
    </subcellularLocation>
    <subcellularLocation>
        <location evidence="2">Cell projection</location>
    </subcellularLocation>
</comment>
<feature type="transmembrane region" description="Helical" evidence="15">
    <location>
        <begin position="413"/>
        <end position="438"/>
    </location>
</feature>
<dbReference type="InterPro" id="IPR051216">
    <property type="entry name" value="Teneurin"/>
</dbReference>
<dbReference type="InterPro" id="IPR057629">
    <property type="entry name" value="Teneurin1-4_GBD"/>
</dbReference>
<comment type="caution">
    <text evidence="13">Lacks conserved residue(s) required for the propagation of feature annotation.</text>
</comment>
<evidence type="ECO:0000256" key="5">
    <source>
        <dbReference type="ARBA" id="ARBA00022536"/>
    </source>
</evidence>
<dbReference type="PROSITE" id="PS50026">
    <property type="entry name" value="EGF_3"/>
    <property type="match status" value="2"/>
</dbReference>
<feature type="region of interest" description="Disordered" evidence="14">
    <location>
        <begin position="225"/>
        <end position="303"/>
    </location>
</feature>
<feature type="region of interest" description="Disordered" evidence="14">
    <location>
        <begin position="158"/>
        <end position="181"/>
    </location>
</feature>
<feature type="domain" description="EGF-like" evidence="16">
    <location>
        <begin position="828"/>
        <end position="859"/>
    </location>
</feature>
<dbReference type="SUPFAM" id="SSF57196">
    <property type="entry name" value="EGF/Laminin"/>
    <property type="match status" value="4"/>
</dbReference>
<keyword evidence="12" id="KW-0966">Cell projection</keyword>
<evidence type="ECO:0000256" key="6">
    <source>
        <dbReference type="ARBA" id="ARBA00022692"/>
    </source>
</evidence>
<dbReference type="GO" id="GO:0007165">
    <property type="term" value="P:signal transduction"/>
    <property type="evidence" value="ECO:0007669"/>
    <property type="project" value="InterPro"/>
</dbReference>
<dbReference type="Pfam" id="PF25024">
    <property type="entry name" value="EGF_TEN"/>
    <property type="match status" value="1"/>
</dbReference>
<feature type="domain" description="Teneurin N-terminal" evidence="17">
    <location>
        <begin position="1"/>
        <end position="413"/>
    </location>
</feature>
<dbReference type="CDD" id="cd00054">
    <property type="entry name" value="EGF_CA"/>
    <property type="match status" value="1"/>
</dbReference>
<name>A0A401PES4_SCYTO</name>
<evidence type="ECO:0000256" key="15">
    <source>
        <dbReference type="SAM" id="Phobius"/>
    </source>
</evidence>
<dbReference type="GO" id="GO:0007157">
    <property type="term" value="P:heterophilic cell-cell adhesion via plasma membrane cell adhesion molecules"/>
    <property type="evidence" value="ECO:0007669"/>
    <property type="project" value="TreeGrafter"/>
</dbReference>
<evidence type="ECO:0000256" key="1">
    <source>
        <dbReference type="ARBA" id="ARBA00004162"/>
    </source>
</evidence>
<evidence type="ECO:0000256" key="7">
    <source>
        <dbReference type="ARBA" id="ARBA00022737"/>
    </source>
</evidence>
<comment type="caution">
    <text evidence="18">The sequence shown here is derived from an EMBL/GenBank/DDBJ whole genome shotgun (WGS) entry which is preliminary data.</text>
</comment>
<sequence length="878" mass="96286">MEIKERKPYRSLTKSRREKERRYTSSSVESEDNKVPHKSYSSSETLKAYDQDPRLVYSNRVKEVVHQESDEYCRPGTNFSLRELGLTEATPQPVTGYRTELGLSHRGYSVSGGSDADTETDGVMSPENAMRLWGQNAKSTRSSCLSSRANSTLTLTDTELENTENGPPLPCSSASSTLVEQYLSHPPLSEVTESQRRLLSNNMTQPNRDSDSDEEFVPNSFLVKTGSGNLYVPTSDRLANPPQNHSMLRTPPPAMTHTHTLNHPHATSVNSLNRGNFTTRSNPSPSPADLPPPPEPPPSIQEPAHMQDNWLLNSNIPLETRNIAKQTFLETLQDNLIEMDVFSSARHEGGYNDGHFLFKPGSGSSPLFCTTGPGYPLTSSTVYSPPPRPLPRSTFSRSAFNLKKPHKYCNWKCTALSAIIISVTLVILLAYFIAMHLFGLNWHLQPMEGQMYQIGENKASSWPVPTDVTLSPSGGTGLGLPERKGKGTSAGKTDNLIPEDSYIDSGEIDVGRRVTQKIPPGLFWRTQVFIDHPMYLKFNVSLGKDALVGIYGRRGLPPSHTQFGFVELLDGRRLLSQEVRSLEGFHHQHRSLVPLTNRETGFIRYLDSGIWHLAFYNDGKQMELVSFITTTIESADECPANCFGNGECMAGTCHCFLGYIGPDCARASCPVLCSGNGQYVKGSCLCHSGWKGAECDIPTNQCLDPSCGNHGTCIMGTCICNSGYKGESCEQVDCLDSTCSGRGICVRGECHCATGWGGSNCETPRTACADHCSGHGTFLPDSKTCNCDLTWTGHDCSIEICAVDCSGHGICIGGTCRCDEGWMGSICDQRACHPRCNEHGTCKDGKCECSPGWNGEHCTIAHYLDKVVKGMVLFLCLQ</sequence>
<dbReference type="GO" id="GO:0046982">
    <property type="term" value="F:protein heterodimerization activity"/>
    <property type="evidence" value="ECO:0007669"/>
    <property type="project" value="TreeGrafter"/>
</dbReference>
<proteinExistence type="inferred from homology"/>
<protein>
    <recommendedName>
        <fullName evidence="20">Teneurin N-terminal domain-containing protein</fullName>
    </recommendedName>
</protein>
<dbReference type="OMA" id="CEEEICA"/>
<dbReference type="STRING" id="75743.A0A401PES4"/>
<keyword evidence="4" id="KW-1003">Cell membrane</keyword>
<keyword evidence="8 15" id="KW-1133">Transmembrane helix</keyword>
<evidence type="ECO:0000259" key="16">
    <source>
        <dbReference type="PROSITE" id="PS50026"/>
    </source>
</evidence>
<keyword evidence="9 15" id="KW-0472">Membrane</keyword>
<feature type="region of interest" description="Disordered" evidence="14">
    <location>
        <begin position="1"/>
        <end position="50"/>
    </location>
</feature>
<keyword evidence="10 13" id="KW-1015">Disulfide bond</keyword>
<dbReference type="OrthoDB" id="442731at2759"/>
<evidence type="ECO:0000256" key="12">
    <source>
        <dbReference type="ARBA" id="ARBA00023273"/>
    </source>
</evidence>
<evidence type="ECO:0008006" key="20">
    <source>
        <dbReference type="Google" id="ProtNLM"/>
    </source>
</evidence>
<feature type="disulfide bond" evidence="13">
    <location>
        <begin position="832"/>
        <end position="842"/>
    </location>
</feature>
<organism evidence="18 19">
    <name type="scientific">Scyliorhinus torazame</name>
    <name type="common">Cloudy catshark</name>
    <name type="synonym">Catulus torazame</name>
    <dbReference type="NCBI Taxonomy" id="75743"/>
    <lineage>
        <taxon>Eukaryota</taxon>
        <taxon>Metazoa</taxon>
        <taxon>Chordata</taxon>
        <taxon>Craniata</taxon>
        <taxon>Vertebrata</taxon>
        <taxon>Chondrichthyes</taxon>
        <taxon>Elasmobranchii</taxon>
        <taxon>Galeomorphii</taxon>
        <taxon>Galeoidea</taxon>
        <taxon>Carcharhiniformes</taxon>
        <taxon>Scyliorhinidae</taxon>
        <taxon>Scyliorhinus</taxon>
    </lineage>
</organism>
<dbReference type="Proteomes" id="UP000288216">
    <property type="component" value="Unassembled WGS sequence"/>
</dbReference>
<dbReference type="FunFam" id="2.10.25.10:FF:000021">
    <property type="entry name" value="Teneurin transmembrane protein 2"/>
    <property type="match status" value="2"/>
</dbReference>
<dbReference type="Gene3D" id="2.10.25.10">
    <property type="entry name" value="Laminin"/>
    <property type="match status" value="7"/>
</dbReference>
<dbReference type="GO" id="GO:0050839">
    <property type="term" value="F:cell adhesion molecule binding"/>
    <property type="evidence" value="ECO:0007669"/>
    <property type="project" value="TreeGrafter"/>
</dbReference>
<dbReference type="FunFam" id="2.10.25.10:FF:000013">
    <property type="entry name" value="Teneurin transmembrane protein 4"/>
    <property type="match status" value="1"/>
</dbReference>
<dbReference type="PANTHER" id="PTHR11219">
    <property type="entry name" value="TENEURIN AND N-ACETYLGLUCOSAMINE-1-PHOSPHODIESTER ALPHA-N-ACETYLGLUCOSAMINIDASE"/>
    <property type="match status" value="1"/>
</dbReference>
<evidence type="ECO:0000256" key="11">
    <source>
        <dbReference type="ARBA" id="ARBA00023180"/>
    </source>
</evidence>
<dbReference type="InterPro" id="IPR009471">
    <property type="entry name" value="Ten_N"/>
</dbReference>
<evidence type="ECO:0000313" key="18">
    <source>
        <dbReference type="EMBL" id="GCB71611.1"/>
    </source>
</evidence>
<dbReference type="PANTHER" id="PTHR11219:SF9">
    <property type="entry name" value="TENEURIN-4"/>
    <property type="match status" value="1"/>
</dbReference>
<evidence type="ECO:0000259" key="17">
    <source>
        <dbReference type="PROSITE" id="PS51361"/>
    </source>
</evidence>